<sequence>MFVALVRAIVISGFGVSLRTGSYTMPIPLIT</sequence>
<dbReference type="Proteomes" id="UP000198779">
    <property type="component" value="Unassembled WGS sequence"/>
</dbReference>
<organism evidence="1 2">
    <name type="scientific">Prevotella communis</name>
    <dbReference type="NCBI Taxonomy" id="2913614"/>
    <lineage>
        <taxon>Bacteria</taxon>
        <taxon>Pseudomonadati</taxon>
        <taxon>Bacteroidota</taxon>
        <taxon>Bacteroidia</taxon>
        <taxon>Bacteroidales</taxon>
        <taxon>Prevotellaceae</taxon>
        <taxon>Prevotella</taxon>
    </lineage>
</organism>
<name>A0A1G7VRV4_9BACT</name>
<evidence type="ECO:0000313" key="2">
    <source>
        <dbReference type="Proteomes" id="UP000198779"/>
    </source>
</evidence>
<gene>
    <name evidence="1" type="ORF">SAMN04487901_10689</name>
</gene>
<proteinExistence type="predicted"/>
<accession>A0A1G7VRV4</accession>
<protein>
    <submittedName>
        <fullName evidence="1">Uncharacterized protein</fullName>
    </submittedName>
</protein>
<dbReference type="AlphaFoldDB" id="A0A1G7VRV4"/>
<evidence type="ECO:0000313" key="1">
    <source>
        <dbReference type="EMBL" id="SDG62278.1"/>
    </source>
</evidence>
<dbReference type="EMBL" id="FNCQ01000006">
    <property type="protein sequence ID" value="SDG62278.1"/>
    <property type="molecule type" value="Genomic_DNA"/>
</dbReference>
<keyword evidence="2" id="KW-1185">Reference proteome</keyword>
<dbReference type="STRING" id="645274.SAMN04487901_10689"/>
<reference evidence="2" key="1">
    <citation type="submission" date="2016-10" db="EMBL/GenBank/DDBJ databases">
        <authorList>
            <person name="Varghese N."/>
            <person name="Submissions S."/>
        </authorList>
    </citation>
    <scope>NUCLEOTIDE SEQUENCE [LARGE SCALE GENOMIC DNA]</scope>
    <source>
        <strain evidence="2">BP1-148</strain>
    </source>
</reference>